<gene>
    <name evidence="2" type="ORF">C1638_021010</name>
</gene>
<feature type="compositionally biased region" description="Polar residues" evidence="1">
    <location>
        <begin position="66"/>
        <end position="84"/>
    </location>
</feature>
<dbReference type="Proteomes" id="UP000236182">
    <property type="component" value="Unassembled WGS sequence"/>
</dbReference>
<dbReference type="RefSeq" id="WP_109623895.1">
    <property type="nucleotide sequence ID" value="NZ_PPEI02000009.1"/>
</dbReference>
<dbReference type="AlphaFoldDB" id="A0A316WNC7"/>
<keyword evidence="3" id="KW-1185">Reference proteome</keyword>
<comment type="caution">
    <text evidence="2">The sequence shown here is derived from an EMBL/GenBank/DDBJ whole genome shotgun (WGS) entry which is preliminary data.</text>
</comment>
<evidence type="ECO:0000313" key="2">
    <source>
        <dbReference type="EMBL" id="PWN60050.1"/>
    </source>
</evidence>
<evidence type="ECO:0000313" key="3">
    <source>
        <dbReference type="Proteomes" id="UP000236182"/>
    </source>
</evidence>
<feature type="region of interest" description="Disordered" evidence="1">
    <location>
        <begin position="66"/>
        <end position="95"/>
    </location>
</feature>
<dbReference type="EMBL" id="PPEI02000009">
    <property type="protein sequence ID" value="PWN60050.1"/>
    <property type="molecule type" value="Genomic_DNA"/>
</dbReference>
<reference evidence="2" key="1">
    <citation type="submission" date="2018-04" db="EMBL/GenBank/DDBJ databases">
        <title>Draft Genome Sequences of Chryseobacterium lactis NCTC11390T isolated from milk, Chryseobacterium oncorhynchi 701B-08T from rainbow trout, and Chryseobacterium viscerum 687B-08T from diseased fish.</title>
        <authorList>
            <person name="Jeong J.-J."/>
            <person name="Lee Y.J."/>
            <person name="Pathiraja D."/>
            <person name="Park B."/>
            <person name="Choi I.-G."/>
            <person name="Kim K.D."/>
        </authorList>
    </citation>
    <scope>NUCLEOTIDE SEQUENCE [LARGE SCALE GENOMIC DNA]</scope>
    <source>
        <strain evidence="2">701B-08</strain>
    </source>
</reference>
<dbReference type="OrthoDB" id="1274501at2"/>
<protein>
    <submittedName>
        <fullName evidence="2">Uncharacterized protein</fullName>
    </submittedName>
</protein>
<name>A0A316WNC7_9FLAO</name>
<proteinExistence type="predicted"/>
<organism evidence="2 3">
    <name type="scientific">Chryseobacterium oncorhynchi</name>
    <dbReference type="NCBI Taxonomy" id="741074"/>
    <lineage>
        <taxon>Bacteria</taxon>
        <taxon>Pseudomonadati</taxon>
        <taxon>Bacteroidota</taxon>
        <taxon>Flavobacteriia</taxon>
        <taxon>Flavobacteriales</taxon>
        <taxon>Weeksellaceae</taxon>
        <taxon>Chryseobacterium group</taxon>
        <taxon>Chryseobacterium</taxon>
    </lineage>
</organism>
<accession>A0A316WNC7</accession>
<dbReference type="PROSITE" id="PS51257">
    <property type="entry name" value="PROKAR_LIPOPROTEIN"/>
    <property type="match status" value="1"/>
</dbReference>
<evidence type="ECO:0000256" key="1">
    <source>
        <dbReference type="SAM" id="MobiDB-lite"/>
    </source>
</evidence>
<sequence length="95" mass="10532">MTTKLFLSGLVLSIFLIGCSDRTDENLIPTPEPQKKVEKTFSQQKIELNKTEASRVAGDSLKSYQENLNGYTNKELTSGPGQEQETVDPTKGDRP</sequence>